<protein>
    <submittedName>
        <fullName evidence="2">Uncharacterized protein</fullName>
    </submittedName>
</protein>
<dbReference type="AlphaFoldDB" id="A0A6J4JWG0"/>
<evidence type="ECO:0000256" key="1">
    <source>
        <dbReference type="SAM" id="MobiDB-lite"/>
    </source>
</evidence>
<feature type="region of interest" description="Disordered" evidence="1">
    <location>
        <begin position="1"/>
        <end position="59"/>
    </location>
</feature>
<evidence type="ECO:0000313" key="2">
    <source>
        <dbReference type="EMBL" id="CAA9289205.1"/>
    </source>
</evidence>
<sequence>CRRRPHPFPHRPRASAPSAGHRCEPGGPPPRPTYAAFAPPNTGCRWSGSPRTVSAPRRY</sequence>
<accession>A0A6J4JWG0</accession>
<gene>
    <name evidence="2" type="ORF">AVDCRST_MAG77-4515</name>
</gene>
<reference evidence="2" key="1">
    <citation type="submission" date="2020-02" db="EMBL/GenBank/DDBJ databases">
        <authorList>
            <person name="Meier V. D."/>
        </authorList>
    </citation>
    <scope>NUCLEOTIDE SEQUENCE</scope>
    <source>
        <strain evidence="2">AVDCRST_MAG77</strain>
    </source>
</reference>
<name>A0A6J4JWG0_9CHLR</name>
<dbReference type="EMBL" id="CADCTC010000240">
    <property type="protein sequence ID" value="CAA9289205.1"/>
    <property type="molecule type" value="Genomic_DNA"/>
</dbReference>
<feature type="compositionally biased region" description="Basic residues" evidence="1">
    <location>
        <begin position="1"/>
        <end position="13"/>
    </location>
</feature>
<feature type="non-terminal residue" evidence="2">
    <location>
        <position position="59"/>
    </location>
</feature>
<proteinExistence type="predicted"/>
<feature type="non-terminal residue" evidence="2">
    <location>
        <position position="1"/>
    </location>
</feature>
<organism evidence="2">
    <name type="scientific">uncultured Chloroflexota bacterium</name>
    <dbReference type="NCBI Taxonomy" id="166587"/>
    <lineage>
        <taxon>Bacteria</taxon>
        <taxon>Bacillati</taxon>
        <taxon>Chloroflexota</taxon>
        <taxon>environmental samples</taxon>
    </lineage>
</organism>